<dbReference type="AlphaFoldDB" id="A0A9W7T5W9"/>
<name>A0A9W7T5W9_TRIRA</name>
<sequence length="116" mass="13173">MILTYYETLRRKYSLSRPGKSQLRDSIKAGAKNRQRKRRLLESGTRVIKTDAKKELWQTATLELMSDEEDAIVNERPVWVVRSPTSQEPTVDRSLPAASAQIGGEYALRSYTPSAC</sequence>
<dbReference type="PANTHER" id="PTHR14375:SF2">
    <property type="entry name" value="SIMILAR TO RIKEN CDNA 4931414P19"/>
    <property type="match status" value="1"/>
</dbReference>
<evidence type="ECO:0000313" key="2">
    <source>
        <dbReference type="EMBL" id="KAI7790508.1"/>
    </source>
</evidence>
<keyword evidence="3" id="KW-1185">Reference proteome</keyword>
<dbReference type="Proteomes" id="UP001059041">
    <property type="component" value="Unassembled WGS sequence"/>
</dbReference>
<proteinExistence type="predicted"/>
<accession>A0A9W7T5W9</accession>
<evidence type="ECO:0000256" key="1">
    <source>
        <dbReference type="SAM" id="MobiDB-lite"/>
    </source>
</evidence>
<feature type="region of interest" description="Disordered" evidence="1">
    <location>
        <begin position="16"/>
        <end position="39"/>
    </location>
</feature>
<organism evidence="2 3">
    <name type="scientific">Triplophysa rosa</name>
    <name type="common">Cave loach</name>
    <dbReference type="NCBI Taxonomy" id="992332"/>
    <lineage>
        <taxon>Eukaryota</taxon>
        <taxon>Metazoa</taxon>
        <taxon>Chordata</taxon>
        <taxon>Craniata</taxon>
        <taxon>Vertebrata</taxon>
        <taxon>Euteleostomi</taxon>
        <taxon>Actinopterygii</taxon>
        <taxon>Neopterygii</taxon>
        <taxon>Teleostei</taxon>
        <taxon>Ostariophysi</taxon>
        <taxon>Cypriniformes</taxon>
        <taxon>Nemacheilidae</taxon>
        <taxon>Triplophysa</taxon>
    </lineage>
</organism>
<gene>
    <name evidence="2" type="ORF">IRJ41_009378</name>
</gene>
<reference evidence="2" key="1">
    <citation type="submission" date="2021-02" db="EMBL/GenBank/DDBJ databases">
        <title>Comparative genomics reveals that relaxation of natural selection precedes convergent phenotypic evolution of cavefish.</title>
        <authorList>
            <person name="Peng Z."/>
        </authorList>
    </citation>
    <scope>NUCLEOTIDE SEQUENCE</scope>
    <source>
        <tissue evidence="2">Muscle</tissue>
    </source>
</reference>
<dbReference type="PANTHER" id="PTHR14375">
    <property type="entry name" value="SIMILAR TO RIKEN CDNA 4931414P19"/>
    <property type="match status" value="1"/>
</dbReference>
<dbReference type="Pfam" id="PF15394">
    <property type="entry name" value="DUF4616"/>
    <property type="match status" value="1"/>
</dbReference>
<dbReference type="EMBL" id="JAFHDT010000097">
    <property type="protein sequence ID" value="KAI7790508.1"/>
    <property type="molecule type" value="Genomic_DNA"/>
</dbReference>
<dbReference type="InterPro" id="IPR028101">
    <property type="entry name" value="DUF4616"/>
</dbReference>
<comment type="caution">
    <text evidence="2">The sequence shown here is derived from an EMBL/GenBank/DDBJ whole genome shotgun (WGS) entry which is preliminary data.</text>
</comment>
<evidence type="ECO:0000313" key="3">
    <source>
        <dbReference type="Proteomes" id="UP001059041"/>
    </source>
</evidence>
<protein>
    <submittedName>
        <fullName evidence="2">Uncharacterized protein</fullName>
    </submittedName>
</protein>